<evidence type="ECO:0000313" key="1">
    <source>
        <dbReference type="EMBL" id="GFY03938.1"/>
    </source>
</evidence>
<comment type="caution">
    <text evidence="1">The sequence shown here is derived from an EMBL/GenBank/DDBJ whole genome shotgun (WGS) entry which is preliminary data.</text>
</comment>
<dbReference type="Pfam" id="PF05380">
    <property type="entry name" value="Peptidase_A17"/>
    <property type="match status" value="2"/>
</dbReference>
<keyword evidence="2" id="KW-1185">Reference proteome</keyword>
<organism evidence="1 2">
    <name type="scientific">Trichonephila clavipes</name>
    <name type="common">Golden silk orbweaver</name>
    <name type="synonym">Nephila clavipes</name>
    <dbReference type="NCBI Taxonomy" id="2585209"/>
    <lineage>
        <taxon>Eukaryota</taxon>
        <taxon>Metazoa</taxon>
        <taxon>Ecdysozoa</taxon>
        <taxon>Arthropoda</taxon>
        <taxon>Chelicerata</taxon>
        <taxon>Arachnida</taxon>
        <taxon>Araneae</taxon>
        <taxon>Araneomorphae</taxon>
        <taxon>Entelegynae</taxon>
        <taxon>Araneoidea</taxon>
        <taxon>Nephilidae</taxon>
        <taxon>Trichonephila</taxon>
    </lineage>
</organism>
<gene>
    <name evidence="1" type="primary">AVEN_223277_1</name>
    <name evidence="1" type="ORF">TNCV_1197171</name>
</gene>
<proteinExistence type="predicted"/>
<name>A0A8X6VDI4_TRICX</name>
<dbReference type="EMBL" id="BMAU01021243">
    <property type="protein sequence ID" value="GFY03938.1"/>
    <property type="molecule type" value="Genomic_DNA"/>
</dbReference>
<evidence type="ECO:0000313" key="2">
    <source>
        <dbReference type="Proteomes" id="UP000887159"/>
    </source>
</evidence>
<protein>
    <submittedName>
        <fullName evidence="1">DUF1758 domain-containing protein</fullName>
    </submittedName>
</protein>
<accession>A0A8X6VDI4</accession>
<reference evidence="1" key="1">
    <citation type="submission" date="2020-08" db="EMBL/GenBank/DDBJ databases">
        <title>Multicomponent nature underlies the extraordinary mechanical properties of spider dragline silk.</title>
        <authorList>
            <person name="Kono N."/>
            <person name="Nakamura H."/>
            <person name="Mori M."/>
            <person name="Yoshida Y."/>
            <person name="Ohtoshi R."/>
            <person name="Malay A.D."/>
            <person name="Moran D.A.P."/>
            <person name="Tomita M."/>
            <person name="Numata K."/>
            <person name="Arakawa K."/>
        </authorList>
    </citation>
    <scope>NUCLEOTIDE SEQUENCE</scope>
</reference>
<dbReference type="PANTHER" id="PTHR47331">
    <property type="entry name" value="PHD-TYPE DOMAIN-CONTAINING PROTEIN"/>
    <property type="match status" value="1"/>
</dbReference>
<dbReference type="Proteomes" id="UP000887159">
    <property type="component" value="Unassembled WGS sequence"/>
</dbReference>
<sequence>MKWLDDINMDKVTKRSMLSTVHKVFDPFGFISPEMLCPKIILQKAWKLGTSWDEELTELRKEFVQWFQEIKYLSDIQIFRYIQMSHEASSSCAIHTFADGTAKSQVALLRGATIPRMELPAVMIGARLTNSVVKALGWRKVTTYYWSDSTTVLAWVERRKLVCLH</sequence>
<dbReference type="InterPro" id="IPR008042">
    <property type="entry name" value="Retrotrans_Pao"/>
</dbReference>
<dbReference type="AlphaFoldDB" id="A0A8X6VDI4"/>